<keyword evidence="4" id="KW-0413">Isomerase</keyword>
<evidence type="ECO:0000256" key="2">
    <source>
        <dbReference type="ARBA" id="ARBA00005297"/>
    </source>
</evidence>
<dbReference type="InterPro" id="IPR004561">
    <property type="entry name" value="IsoChor_synthase"/>
</dbReference>
<sequence length="352" mass="41041">MSFLFLKVKEQFKNKLPFVCYCKPNSDKIIAFLQKNDSLFELENDKSGFAFVSFDNQKRYLIPEENSDIYFETISNSDFIFENNFKSETNLEDKVKFESLVKKGIDSIQNGAFEKVVLSRKETTQIDNFDIELVFRKLLFNYKSAFKYCFYHPKIGFWMGATPEQFLKIDEKLVKTVSLAGTQLNTGLELIKWQDKEISEQQIVTDFIVKNLKYFSENVTYSKPYNQQAGNLVHLKTDIQAEIEDRNSIPNIIDSLHPTPAVCGFPKEVAKQFILENEGYNREFYSGFLGEWNKDFQTFKEKQTDLFVNLRCMKIENKEVNLYIGCGITKDSNPEKEFIETQNKALTIKSVL</sequence>
<evidence type="ECO:0000256" key="5">
    <source>
        <dbReference type="ARBA" id="ARBA00041564"/>
    </source>
</evidence>
<evidence type="ECO:0000256" key="3">
    <source>
        <dbReference type="ARBA" id="ARBA00012824"/>
    </source>
</evidence>
<dbReference type="InterPro" id="IPR005801">
    <property type="entry name" value="ADC_synthase"/>
</dbReference>
<comment type="similarity">
    <text evidence="2">Belongs to the isochorismate synthase family.</text>
</comment>
<dbReference type="EC" id="5.4.4.2" evidence="3"/>
<dbReference type="SUPFAM" id="SSF56322">
    <property type="entry name" value="ADC synthase"/>
    <property type="match status" value="1"/>
</dbReference>
<dbReference type="NCBIfam" id="TIGR00543">
    <property type="entry name" value="isochor_syn"/>
    <property type="match status" value="1"/>
</dbReference>
<evidence type="ECO:0000256" key="4">
    <source>
        <dbReference type="ARBA" id="ARBA00023235"/>
    </source>
</evidence>
<dbReference type="EMBL" id="BAABCS010000031">
    <property type="protein sequence ID" value="GAA4059273.1"/>
    <property type="molecule type" value="Genomic_DNA"/>
</dbReference>
<comment type="caution">
    <text evidence="7">The sequence shown here is derived from an EMBL/GenBank/DDBJ whole genome shotgun (WGS) entry which is preliminary data.</text>
</comment>
<dbReference type="Gene3D" id="3.60.120.10">
    <property type="entry name" value="Anthranilate synthase"/>
    <property type="match status" value="1"/>
</dbReference>
<proteinExistence type="inferred from homology"/>
<evidence type="ECO:0000313" key="7">
    <source>
        <dbReference type="EMBL" id="GAA4059273.1"/>
    </source>
</evidence>
<accession>A0ABP7V515</accession>
<evidence type="ECO:0000313" key="8">
    <source>
        <dbReference type="Proteomes" id="UP001500426"/>
    </source>
</evidence>
<reference evidence="8" key="1">
    <citation type="journal article" date="2019" name="Int. J. Syst. Evol. Microbiol.">
        <title>The Global Catalogue of Microorganisms (GCM) 10K type strain sequencing project: providing services to taxonomists for standard genome sequencing and annotation.</title>
        <authorList>
            <consortium name="The Broad Institute Genomics Platform"/>
            <consortium name="The Broad Institute Genome Sequencing Center for Infectious Disease"/>
            <person name="Wu L."/>
            <person name="Ma J."/>
        </authorList>
    </citation>
    <scope>NUCLEOTIDE SEQUENCE [LARGE SCALE GENOMIC DNA]</scope>
    <source>
        <strain evidence="8">JCM 17068</strain>
    </source>
</reference>
<evidence type="ECO:0000259" key="6">
    <source>
        <dbReference type="Pfam" id="PF00425"/>
    </source>
</evidence>
<dbReference type="PANTHER" id="PTHR42839:SF2">
    <property type="entry name" value="ISOCHORISMATE SYNTHASE ENTC"/>
    <property type="match status" value="1"/>
</dbReference>
<dbReference type="Pfam" id="PF00425">
    <property type="entry name" value="Chorismate_bind"/>
    <property type="match status" value="1"/>
</dbReference>
<organism evidence="7 8">
    <name type="scientific">Flavobacterium chungnamense</name>
    <dbReference type="NCBI Taxonomy" id="706182"/>
    <lineage>
        <taxon>Bacteria</taxon>
        <taxon>Pseudomonadati</taxon>
        <taxon>Bacteroidota</taxon>
        <taxon>Flavobacteriia</taxon>
        <taxon>Flavobacteriales</taxon>
        <taxon>Flavobacteriaceae</taxon>
        <taxon>Flavobacterium</taxon>
    </lineage>
</organism>
<name>A0ABP7V515_9FLAO</name>
<dbReference type="RefSeq" id="WP_345095653.1">
    <property type="nucleotide sequence ID" value="NZ_BAABCS010000031.1"/>
</dbReference>
<dbReference type="PANTHER" id="PTHR42839">
    <property type="entry name" value="ISOCHORISMATE SYNTHASE ENTC"/>
    <property type="match status" value="1"/>
</dbReference>
<keyword evidence="8" id="KW-1185">Reference proteome</keyword>
<protein>
    <recommendedName>
        <fullName evidence="3">isochorismate synthase</fullName>
        <ecNumber evidence="3">5.4.4.2</ecNumber>
    </recommendedName>
    <alternativeName>
        <fullName evidence="5">Isochorismate mutase</fullName>
    </alternativeName>
</protein>
<gene>
    <name evidence="7" type="ORF">GCM10022388_27520</name>
</gene>
<comment type="catalytic activity">
    <reaction evidence="1">
        <text>chorismate = isochorismate</text>
        <dbReference type="Rhea" id="RHEA:18985"/>
        <dbReference type="ChEBI" id="CHEBI:29748"/>
        <dbReference type="ChEBI" id="CHEBI:29780"/>
        <dbReference type="EC" id="5.4.4.2"/>
    </reaction>
</comment>
<dbReference type="InterPro" id="IPR015890">
    <property type="entry name" value="Chorismate_C"/>
</dbReference>
<feature type="domain" description="Chorismate-utilising enzyme C-terminal" evidence="6">
    <location>
        <begin position="95"/>
        <end position="344"/>
    </location>
</feature>
<dbReference type="Proteomes" id="UP001500426">
    <property type="component" value="Unassembled WGS sequence"/>
</dbReference>
<evidence type="ECO:0000256" key="1">
    <source>
        <dbReference type="ARBA" id="ARBA00000799"/>
    </source>
</evidence>